<protein>
    <submittedName>
        <fullName evidence="2">Leucine-rich repeat-containing protein</fullName>
    </submittedName>
</protein>
<proteinExistence type="predicted"/>
<dbReference type="OrthoDB" id="1734081at2759"/>
<keyword evidence="1" id="KW-0472">Membrane</keyword>
<dbReference type="AlphaFoldDB" id="A0A2U1PXC4"/>
<dbReference type="Gene3D" id="3.80.10.10">
    <property type="entry name" value="Ribonuclease Inhibitor"/>
    <property type="match status" value="1"/>
</dbReference>
<gene>
    <name evidence="2" type="ORF">CTI12_AA034800</name>
</gene>
<reference evidence="2 3" key="1">
    <citation type="journal article" date="2018" name="Mol. Plant">
        <title>The genome of Artemisia annua provides insight into the evolution of Asteraceae family and artemisinin biosynthesis.</title>
        <authorList>
            <person name="Shen Q."/>
            <person name="Zhang L."/>
            <person name="Liao Z."/>
            <person name="Wang S."/>
            <person name="Yan T."/>
            <person name="Shi P."/>
            <person name="Liu M."/>
            <person name="Fu X."/>
            <person name="Pan Q."/>
            <person name="Wang Y."/>
            <person name="Lv Z."/>
            <person name="Lu X."/>
            <person name="Zhang F."/>
            <person name="Jiang W."/>
            <person name="Ma Y."/>
            <person name="Chen M."/>
            <person name="Hao X."/>
            <person name="Li L."/>
            <person name="Tang Y."/>
            <person name="Lv G."/>
            <person name="Zhou Y."/>
            <person name="Sun X."/>
            <person name="Brodelius P.E."/>
            <person name="Rose J.K.C."/>
            <person name="Tang K."/>
        </authorList>
    </citation>
    <scope>NUCLEOTIDE SEQUENCE [LARGE SCALE GENOMIC DNA]</scope>
    <source>
        <strain evidence="3">cv. Huhao1</strain>
        <tissue evidence="2">Leaf</tissue>
    </source>
</reference>
<dbReference type="Proteomes" id="UP000245207">
    <property type="component" value="Unassembled WGS sequence"/>
</dbReference>
<dbReference type="PANTHER" id="PTHR48003:SF4">
    <property type="entry name" value="LRR RECEPTOR-LIKE SERINE_THREONINE-PROTEIN KINASE GHR1"/>
    <property type="match status" value="1"/>
</dbReference>
<evidence type="ECO:0000313" key="2">
    <source>
        <dbReference type="EMBL" id="PWA90424.1"/>
    </source>
</evidence>
<keyword evidence="1" id="KW-0812">Transmembrane</keyword>
<feature type="transmembrane region" description="Helical" evidence="1">
    <location>
        <begin position="121"/>
        <end position="144"/>
    </location>
</feature>
<keyword evidence="3" id="KW-1185">Reference proteome</keyword>
<dbReference type="InterPro" id="IPR032675">
    <property type="entry name" value="LRR_dom_sf"/>
</dbReference>
<comment type="caution">
    <text evidence="2">The sequence shown here is derived from an EMBL/GenBank/DDBJ whole genome shotgun (WGS) entry which is preliminary data.</text>
</comment>
<sequence length="314" mass="34319">MGPSRRSTLKRKAAAAATTSTLPLSQPQLSDWWLQFARMCHGDISQNHFTGPLLKNLTNDLTSFNESYNDLSGVIPENLRKFPESSFFPGNSNLQFPNPPAESNDHGSSSKKKSIKTIFKVLIIVACVIAVVILILLAIFIHYMRISRRPLPEEVGTKDVRRRPTAVGSGGRTVVSAGDIATSRKGSSSDIITSEKIGSGAVASFSPSKHSGFSYSPDSGDSYTVENLSRLDVRSPDRLAGELYFLDDTVSFSPEELSRAPAMVLGRSSHGTSYRATLDNGLFVNCQMPEPEFRPPMSEVVETLVRIFNGEDDE</sequence>
<dbReference type="InterPro" id="IPR053059">
    <property type="entry name" value="Inactive_SerThr-Kinase_ABA"/>
</dbReference>
<evidence type="ECO:0000313" key="3">
    <source>
        <dbReference type="Proteomes" id="UP000245207"/>
    </source>
</evidence>
<accession>A0A2U1PXC4</accession>
<dbReference type="EMBL" id="PKPP01000631">
    <property type="protein sequence ID" value="PWA90424.1"/>
    <property type="molecule type" value="Genomic_DNA"/>
</dbReference>
<evidence type="ECO:0000256" key="1">
    <source>
        <dbReference type="SAM" id="Phobius"/>
    </source>
</evidence>
<dbReference type="PANTHER" id="PTHR48003">
    <property type="entry name" value="OS07G0626500 PROTEIN"/>
    <property type="match status" value="1"/>
</dbReference>
<dbReference type="STRING" id="35608.A0A2U1PXC4"/>
<name>A0A2U1PXC4_ARTAN</name>
<organism evidence="2 3">
    <name type="scientific">Artemisia annua</name>
    <name type="common">Sweet wormwood</name>
    <dbReference type="NCBI Taxonomy" id="35608"/>
    <lineage>
        <taxon>Eukaryota</taxon>
        <taxon>Viridiplantae</taxon>
        <taxon>Streptophyta</taxon>
        <taxon>Embryophyta</taxon>
        <taxon>Tracheophyta</taxon>
        <taxon>Spermatophyta</taxon>
        <taxon>Magnoliopsida</taxon>
        <taxon>eudicotyledons</taxon>
        <taxon>Gunneridae</taxon>
        <taxon>Pentapetalae</taxon>
        <taxon>asterids</taxon>
        <taxon>campanulids</taxon>
        <taxon>Asterales</taxon>
        <taxon>Asteraceae</taxon>
        <taxon>Asteroideae</taxon>
        <taxon>Anthemideae</taxon>
        <taxon>Artemisiinae</taxon>
        <taxon>Artemisia</taxon>
    </lineage>
</organism>
<keyword evidence="1" id="KW-1133">Transmembrane helix</keyword>